<reference evidence="1 2" key="2">
    <citation type="submission" date="2015-01" db="EMBL/GenBank/DDBJ databases">
        <authorList>
            <consortium name="NBRP consortium"/>
            <person name="Sawabe T."/>
            <person name="Meirelles P."/>
            <person name="Feng G."/>
            <person name="Sayaka M."/>
            <person name="Hattori M."/>
            <person name="Ohkuma M."/>
        </authorList>
    </citation>
    <scope>NUCLEOTIDE SEQUENCE [LARGE SCALE GENOMIC DNA]</scope>
    <source>
        <strain evidence="1 2">JCM19232</strain>
    </source>
</reference>
<reference evidence="1 2" key="1">
    <citation type="submission" date="2015-01" db="EMBL/GenBank/DDBJ databases">
        <title>Vibrio sp. C5 JCM 19232 whole genome shotgun sequence.</title>
        <authorList>
            <person name="Sawabe T."/>
            <person name="Meirelles P."/>
            <person name="Feng G."/>
            <person name="Sayaka M."/>
            <person name="Hattori M."/>
            <person name="Ohkuma M."/>
        </authorList>
    </citation>
    <scope>NUCLEOTIDE SEQUENCE [LARGE SCALE GENOMIC DNA]</scope>
    <source>
        <strain evidence="1 2">JCM19232</strain>
    </source>
</reference>
<dbReference type="AlphaFoldDB" id="A0A0B8PE64"/>
<accession>A0A0B8PE64</accession>
<dbReference type="Proteomes" id="UP000031670">
    <property type="component" value="Unassembled WGS sequence"/>
</dbReference>
<protein>
    <submittedName>
        <fullName evidence="1">Integral membrane protein</fullName>
    </submittedName>
</protein>
<evidence type="ECO:0000313" key="2">
    <source>
        <dbReference type="Proteomes" id="UP000031670"/>
    </source>
</evidence>
<evidence type="ECO:0000313" key="1">
    <source>
        <dbReference type="EMBL" id="GAM62892.1"/>
    </source>
</evidence>
<sequence length="238" mass="27605">MRARIWHSWSVRCLYLLRHSVIMAFDRRAIRMESYIGYRPAVYTSNIDTYRVFFDEKKASVARLAIAWALIYLSAGIVQRERAEVVGSKLAYEREHAPVQLIAKPSFGNILLWKLVYEYEGKFYVDAVRVGDVIRTYSGESIDKLELSRDFPWLNESSQQTKDIERFRKFSDGFLARDPNDESRIIDVRYSMAPNQIKPLWGIELSAEASADSHAKYVTLRDNSAASRKIYLDMLLGQ</sequence>
<organism evidence="1 2">
    <name type="scientific">Vibrio ishigakensis</name>
    <dbReference type="NCBI Taxonomy" id="1481914"/>
    <lineage>
        <taxon>Bacteria</taxon>
        <taxon>Pseudomonadati</taxon>
        <taxon>Pseudomonadota</taxon>
        <taxon>Gammaproteobacteria</taxon>
        <taxon>Vibrionales</taxon>
        <taxon>Vibrionaceae</taxon>
        <taxon>Vibrio</taxon>
    </lineage>
</organism>
<dbReference type="EMBL" id="BBSA01000007">
    <property type="protein sequence ID" value="GAM62892.1"/>
    <property type="molecule type" value="Genomic_DNA"/>
</dbReference>
<gene>
    <name evidence="1" type="ORF">JCM19232_4569</name>
</gene>
<name>A0A0B8PE64_9VIBR</name>
<comment type="caution">
    <text evidence="1">The sequence shown here is derived from an EMBL/GenBank/DDBJ whole genome shotgun (WGS) entry which is preliminary data.</text>
</comment>
<proteinExistence type="predicted"/>